<dbReference type="PANTHER" id="PTHR45614:SF175">
    <property type="entry name" value="TRANSCRIPTION FACTOR MYB105-RELATED"/>
    <property type="match status" value="1"/>
</dbReference>
<dbReference type="FunFam" id="1.10.10.60:FF:000356">
    <property type="entry name" value="MYB transcription factor"/>
    <property type="match status" value="1"/>
</dbReference>
<feature type="region of interest" description="Disordered" evidence="7">
    <location>
        <begin position="404"/>
        <end position="440"/>
    </location>
</feature>
<dbReference type="InterPro" id="IPR050560">
    <property type="entry name" value="MYB_TF"/>
</dbReference>
<comment type="caution">
    <text evidence="10">The sequence shown here is derived from an EMBL/GenBank/DDBJ whole genome shotgun (WGS) entry which is preliminary data.</text>
</comment>
<keyword evidence="4" id="KW-0238">DNA-binding</keyword>
<name>A0AAE0CLE1_9ROSI</name>
<reference evidence="10" key="1">
    <citation type="journal article" date="2023" name="Plant J.">
        <title>Genome sequences and population genomics provide insights into the demographic history, inbreeding, and mutation load of two 'living fossil' tree species of Dipteronia.</title>
        <authorList>
            <person name="Feng Y."/>
            <person name="Comes H.P."/>
            <person name="Chen J."/>
            <person name="Zhu S."/>
            <person name="Lu R."/>
            <person name="Zhang X."/>
            <person name="Li P."/>
            <person name="Qiu J."/>
            <person name="Olsen K.M."/>
            <person name="Qiu Y."/>
        </authorList>
    </citation>
    <scope>NUCLEOTIDE SEQUENCE</scope>
    <source>
        <strain evidence="10">KIB01</strain>
    </source>
</reference>
<dbReference type="Gene3D" id="1.10.10.60">
    <property type="entry name" value="Homeodomain-like"/>
    <property type="match status" value="2"/>
</dbReference>
<dbReference type="InterPro" id="IPR009057">
    <property type="entry name" value="Homeodomain-like_sf"/>
</dbReference>
<dbReference type="EMBL" id="JANJYI010000003">
    <property type="protein sequence ID" value="KAK2655406.1"/>
    <property type="molecule type" value="Genomic_DNA"/>
</dbReference>
<dbReference type="SMART" id="SM00717">
    <property type="entry name" value="SANT"/>
    <property type="match status" value="2"/>
</dbReference>
<evidence type="ECO:0000256" key="7">
    <source>
        <dbReference type="SAM" id="MobiDB-lite"/>
    </source>
</evidence>
<feature type="domain" description="Myb-like" evidence="8">
    <location>
        <begin position="181"/>
        <end position="231"/>
    </location>
</feature>
<keyword evidence="5" id="KW-0804">Transcription</keyword>
<evidence type="ECO:0000259" key="8">
    <source>
        <dbReference type="PROSITE" id="PS50090"/>
    </source>
</evidence>
<keyword evidence="2" id="KW-0677">Repeat</keyword>
<dbReference type="Pfam" id="PF00249">
    <property type="entry name" value="Myb_DNA-binding"/>
    <property type="match status" value="2"/>
</dbReference>
<protein>
    <submittedName>
        <fullName evidence="10">Uncharacterized protein</fullName>
    </submittedName>
</protein>
<dbReference type="GO" id="GO:0000981">
    <property type="term" value="F:DNA-binding transcription factor activity, RNA polymerase II-specific"/>
    <property type="evidence" value="ECO:0007669"/>
    <property type="project" value="TreeGrafter"/>
</dbReference>
<sequence length="459" mass="51797">MTLQQFHNTNFCSHTTTTTATTTMPNYDQYNIIYKPSKFNSSMEVCTHMGSLSVASTNHRRHHHHHHHHSHMCSISTTCCSCGGLEDDNKGFEENNAAINTMEDVLIRTINLSEDNPDVKEMNGGGEQSKACSRGHWRPAEDSKLKELVALYGPQNWNLIADKLQGRSGKSCRLRWFNQLDPRINRRAFSEEEEERLMAAHRVYGNKWAMIARLFPGRTDNAVKNHWHVIMARKYREQSTAYRRRKLTQLVHTSNNNNNNNNNNTDDDDDAVNNVNSFLNPFSSAGSNNNGEQQKQEAVMMMMMTGGIDHHHNNLFLGGSTASRNLLQQGLIGGNQTTTTTPFDFFSGSKRDESFSQKSMSMKWDCSTSNYNYNYNNLIVYNPYNTPTHHHHDHHPTSSLMMIQQQQQSSNHQLSASHVAITEPSSSSSPAAAAENTATSHFETTISPPFIDFLGVGAL</sequence>
<evidence type="ECO:0000256" key="6">
    <source>
        <dbReference type="ARBA" id="ARBA00023242"/>
    </source>
</evidence>
<keyword evidence="6" id="KW-0539">Nucleus</keyword>
<gene>
    <name evidence="10" type="ORF">Ddye_008458</name>
</gene>
<proteinExistence type="predicted"/>
<evidence type="ECO:0000256" key="2">
    <source>
        <dbReference type="ARBA" id="ARBA00022737"/>
    </source>
</evidence>
<dbReference type="PROSITE" id="PS51294">
    <property type="entry name" value="HTH_MYB"/>
    <property type="match status" value="2"/>
</dbReference>
<evidence type="ECO:0000259" key="9">
    <source>
        <dbReference type="PROSITE" id="PS51294"/>
    </source>
</evidence>
<keyword evidence="3" id="KW-0805">Transcription regulation</keyword>
<dbReference type="FunFam" id="1.10.10.60:FF:000060">
    <property type="entry name" value="MYB transcription factor"/>
    <property type="match status" value="1"/>
</dbReference>
<feature type="domain" description="HTH myb-type" evidence="9">
    <location>
        <begin position="181"/>
        <end position="235"/>
    </location>
</feature>
<evidence type="ECO:0000256" key="1">
    <source>
        <dbReference type="ARBA" id="ARBA00004123"/>
    </source>
</evidence>
<evidence type="ECO:0000256" key="4">
    <source>
        <dbReference type="ARBA" id="ARBA00023125"/>
    </source>
</evidence>
<feature type="region of interest" description="Disordered" evidence="7">
    <location>
        <begin position="252"/>
        <end position="293"/>
    </location>
</feature>
<feature type="compositionally biased region" description="Polar residues" evidence="7">
    <location>
        <begin position="277"/>
        <end position="293"/>
    </location>
</feature>
<organism evidence="10 11">
    <name type="scientific">Dipteronia dyeriana</name>
    <dbReference type="NCBI Taxonomy" id="168575"/>
    <lineage>
        <taxon>Eukaryota</taxon>
        <taxon>Viridiplantae</taxon>
        <taxon>Streptophyta</taxon>
        <taxon>Embryophyta</taxon>
        <taxon>Tracheophyta</taxon>
        <taxon>Spermatophyta</taxon>
        <taxon>Magnoliopsida</taxon>
        <taxon>eudicotyledons</taxon>
        <taxon>Gunneridae</taxon>
        <taxon>Pentapetalae</taxon>
        <taxon>rosids</taxon>
        <taxon>malvids</taxon>
        <taxon>Sapindales</taxon>
        <taxon>Sapindaceae</taxon>
        <taxon>Hippocastanoideae</taxon>
        <taxon>Acereae</taxon>
        <taxon>Dipteronia</taxon>
    </lineage>
</organism>
<dbReference type="Proteomes" id="UP001280121">
    <property type="component" value="Unassembled WGS sequence"/>
</dbReference>
<feature type="domain" description="HTH myb-type" evidence="9">
    <location>
        <begin position="129"/>
        <end position="180"/>
    </location>
</feature>
<dbReference type="PANTHER" id="PTHR45614">
    <property type="entry name" value="MYB PROTEIN-RELATED"/>
    <property type="match status" value="1"/>
</dbReference>
<dbReference type="SUPFAM" id="SSF46689">
    <property type="entry name" value="Homeodomain-like"/>
    <property type="match status" value="1"/>
</dbReference>
<dbReference type="InterPro" id="IPR017930">
    <property type="entry name" value="Myb_dom"/>
</dbReference>
<dbReference type="PROSITE" id="PS50090">
    <property type="entry name" value="MYB_LIKE"/>
    <property type="match status" value="2"/>
</dbReference>
<dbReference type="AlphaFoldDB" id="A0AAE0CLE1"/>
<keyword evidence="11" id="KW-1185">Reference proteome</keyword>
<accession>A0AAE0CLE1</accession>
<comment type="subcellular location">
    <subcellularLocation>
        <location evidence="1">Nucleus</location>
    </subcellularLocation>
</comment>
<feature type="domain" description="Myb-like" evidence="8">
    <location>
        <begin position="129"/>
        <end position="180"/>
    </location>
</feature>
<evidence type="ECO:0000256" key="3">
    <source>
        <dbReference type="ARBA" id="ARBA00023015"/>
    </source>
</evidence>
<dbReference type="GO" id="GO:0005634">
    <property type="term" value="C:nucleus"/>
    <property type="evidence" value="ECO:0007669"/>
    <property type="project" value="UniProtKB-SubCell"/>
</dbReference>
<feature type="compositionally biased region" description="Low complexity" evidence="7">
    <location>
        <begin position="255"/>
        <end position="264"/>
    </location>
</feature>
<evidence type="ECO:0000256" key="5">
    <source>
        <dbReference type="ARBA" id="ARBA00023163"/>
    </source>
</evidence>
<dbReference type="GO" id="GO:0000978">
    <property type="term" value="F:RNA polymerase II cis-regulatory region sequence-specific DNA binding"/>
    <property type="evidence" value="ECO:0007669"/>
    <property type="project" value="TreeGrafter"/>
</dbReference>
<dbReference type="CDD" id="cd00167">
    <property type="entry name" value="SANT"/>
    <property type="match status" value="2"/>
</dbReference>
<evidence type="ECO:0000313" key="11">
    <source>
        <dbReference type="Proteomes" id="UP001280121"/>
    </source>
</evidence>
<dbReference type="InterPro" id="IPR001005">
    <property type="entry name" value="SANT/Myb"/>
</dbReference>
<evidence type="ECO:0000313" key="10">
    <source>
        <dbReference type="EMBL" id="KAK2655406.1"/>
    </source>
</evidence>
<feature type="region of interest" description="Disordered" evidence="7">
    <location>
        <begin position="116"/>
        <end position="137"/>
    </location>
</feature>